<dbReference type="Proteomes" id="UP000078492">
    <property type="component" value="Unassembled WGS sequence"/>
</dbReference>
<feature type="non-terminal residue" evidence="1">
    <location>
        <position position="1"/>
    </location>
</feature>
<gene>
    <name evidence="1" type="ORF">ALC57_05316</name>
</gene>
<proteinExistence type="predicted"/>
<evidence type="ECO:0000313" key="1">
    <source>
        <dbReference type="EMBL" id="KYN22280.1"/>
    </source>
</evidence>
<organism evidence="1 2">
    <name type="scientific">Trachymyrmex cornetzi</name>
    <dbReference type="NCBI Taxonomy" id="471704"/>
    <lineage>
        <taxon>Eukaryota</taxon>
        <taxon>Metazoa</taxon>
        <taxon>Ecdysozoa</taxon>
        <taxon>Arthropoda</taxon>
        <taxon>Hexapoda</taxon>
        <taxon>Insecta</taxon>
        <taxon>Pterygota</taxon>
        <taxon>Neoptera</taxon>
        <taxon>Endopterygota</taxon>
        <taxon>Hymenoptera</taxon>
        <taxon>Apocrita</taxon>
        <taxon>Aculeata</taxon>
        <taxon>Formicoidea</taxon>
        <taxon>Formicidae</taxon>
        <taxon>Myrmicinae</taxon>
        <taxon>Trachymyrmex</taxon>
    </lineage>
</organism>
<accession>A0A151JB18</accession>
<dbReference type="AlphaFoldDB" id="A0A151JB18"/>
<dbReference type="EMBL" id="KQ979195">
    <property type="protein sequence ID" value="KYN22280.1"/>
    <property type="molecule type" value="Genomic_DNA"/>
</dbReference>
<reference evidence="1 2" key="1">
    <citation type="submission" date="2015-09" db="EMBL/GenBank/DDBJ databases">
        <title>Trachymyrmex cornetzi WGS genome.</title>
        <authorList>
            <person name="Nygaard S."/>
            <person name="Hu H."/>
            <person name="Boomsma J."/>
            <person name="Zhang G."/>
        </authorList>
    </citation>
    <scope>NUCLEOTIDE SEQUENCE [LARGE SCALE GENOMIC DNA]</scope>
    <source>
        <strain evidence="1">Tcor2-1</strain>
        <tissue evidence="1">Whole body</tissue>
    </source>
</reference>
<evidence type="ECO:0000313" key="2">
    <source>
        <dbReference type="Proteomes" id="UP000078492"/>
    </source>
</evidence>
<name>A0A151JB18_9HYME</name>
<protein>
    <submittedName>
        <fullName evidence="1">Uncharacterized protein</fullName>
    </submittedName>
</protein>
<sequence>SQNLAYILGRRYSLTPAAYKYLDIRIVVLVSHVEIAIGDTRDNRIILPHATWKAFIDRREDIEQLLRSVITPPSLTIQGLNVEFCKLYSTYKVKLSLCSKFLYIMPSTLLFMLDLEPVMQVGPSFWRMRVKYQYCTCYQ</sequence>
<keyword evidence="2" id="KW-1185">Reference proteome</keyword>